<keyword evidence="2" id="KW-1185">Reference proteome</keyword>
<evidence type="ECO:0000313" key="2">
    <source>
        <dbReference type="Proteomes" id="UP000054350"/>
    </source>
</evidence>
<organism evidence="1 2">
    <name type="scientific">Allomyces macrogynus (strain ATCC 38327)</name>
    <name type="common">Allomyces javanicus var. macrogynus</name>
    <dbReference type="NCBI Taxonomy" id="578462"/>
    <lineage>
        <taxon>Eukaryota</taxon>
        <taxon>Fungi</taxon>
        <taxon>Fungi incertae sedis</taxon>
        <taxon>Blastocladiomycota</taxon>
        <taxon>Blastocladiomycetes</taxon>
        <taxon>Blastocladiales</taxon>
        <taxon>Blastocladiaceae</taxon>
        <taxon>Allomyces</taxon>
    </lineage>
</organism>
<dbReference type="Gene3D" id="2.120.10.80">
    <property type="entry name" value="Kelch-type beta propeller"/>
    <property type="match status" value="1"/>
</dbReference>
<dbReference type="EMBL" id="GG745332">
    <property type="protein sequence ID" value="KNE58192.1"/>
    <property type="molecule type" value="Genomic_DNA"/>
</dbReference>
<gene>
    <name evidence="1" type="ORF">AMAG_05005</name>
</gene>
<dbReference type="InterPro" id="IPR011043">
    <property type="entry name" value="Gal_Oxase/kelch_b-propeller"/>
</dbReference>
<name>A0A0L0S6P6_ALLM3</name>
<dbReference type="PANTHER" id="PTHR23244">
    <property type="entry name" value="KELCH REPEAT DOMAIN"/>
    <property type="match status" value="1"/>
</dbReference>
<accession>A0A0L0S6P6</accession>
<dbReference type="OrthoDB" id="10250130at2759"/>
<evidence type="ECO:0000313" key="1">
    <source>
        <dbReference type="EMBL" id="KNE58192.1"/>
    </source>
</evidence>
<proteinExistence type="predicted"/>
<dbReference type="Proteomes" id="UP000054350">
    <property type="component" value="Unassembled WGS sequence"/>
</dbReference>
<sequence length="643" mass="69638">MTSTDTEPAFDRAFTATNCPELQWTTCTVTGCPADHAIYVFGGKATRKTQHPYNLSNTLYRLALPRPAPVFATNNINQQGPLVWEAIEAPELADSDSRAPKVPWPSPRNVHAACFWPETRELIISGGFGVTEDKNAPEQLGGTGGAVILGDVWAFQIDSRAWRRVPVCTEPLSEHTMLADVSRGLLLLVGRSSYIGSHMVLTSLVTIVDMRRPALVDGKDVIAATTPIRHTTTAFRRRRHTAAATAAGLLVLGGRNEKVSIQDPLLLAVTRDVSPVSRRGNRAHDEGIRLAISARPVPALAAAIHDDIVPSNPAAPGNEHHGHVRVFPFPTHAKEHVGVLSFPMRSPGVYETDVRVFHAVDGTLAPGVEPLRIPNGPHFALALAPYLVFLHRGFAVIGLVAFSRFLVFSRALDVPEIVSSVHGDPNDDDADQSETKSLHAHDLIDTSHGAIQRNPLDAAPAPPLSTTLPHVMTVKCGAGRRSTSATLTVYPRLLKYVSHLRHMAAMLHAARTADADLASTGCVLDVPESAAAVRAVVEFGVTGEFRVPVVPANLDVVADVYHLAIVWCEPHLHRETCRWMLELVRGRAAYEVLDVHEDALAALAGEAHGVHDKDMLRVLAYGWRVWGVEVEVDEEGDGDGDDK</sequence>
<dbReference type="VEuPathDB" id="FungiDB:AMAG_05005"/>
<reference evidence="2" key="2">
    <citation type="submission" date="2009-11" db="EMBL/GenBank/DDBJ databases">
        <title>The Genome Sequence of Allomyces macrogynus strain ATCC 38327.</title>
        <authorList>
            <consortium name="The Broad Institute Genome Sequencing Platform"/>
            <person name="Russ C."/>
            <person name="Cuomo C."/>
            <person name="Shea T."/>
            <person name="Young S.K."/>
            <person name="Zeng Q."/>
            <person name="Koehrsen M."/>
            <person name="Haas B."/>
            <person name="Borodovsky M."/>
            <person name="Guigo R."/>
            <person name="Alvarado L."/>
            <person name="Berlin A."/>
            <person name="Borenstein D."/>
            <person name="Chen Z."/>
            <person name="Engels R."/>
            <person name="Freedman E."/>
            <person name="Gellesch M."/>
            <person name="Goldberg J."/>
            <person name="Griggs A."/>
            <person name="Gujja S."/>
            <person name="Heiman D."/>
            <person name="Hepburn T."/>
            <person name="Howarth C."/>
            <person name="Jen D."/>
            <person name="Larson L."/>
            <person name="Lewis B."/>
            <person name="Mehta T."/>
            <person name="Park D."/>
            <person name="Pearson M."/>
            <person name="Roberts A."/>
            <person name="Saif S."/>
            <person name="Shenoy N."/>
            <person name="Sisk P."/>
            <person name="Stolte C."/>
            <person name="Sykes S."/>
            <person name="Walk T."/>
            <person name="White J."/>
            <person name="Yandava C."/>
            <person name="Burger G."/>
            <person name="Gray M.W."/>
            <person name="Holland P.W.H."/>
            <person name="King N."/>
            <person name="Lang F.B.F."/>
            <person name="Roger A.J."/>
            <person name="Ruiz-Trillo I."/>
            <person name="Lander E."/>
            <person name="Nusbaum C."/>
        </authorList>
    </citation>
    <scope>NUCLEOTIDE SEQUENCE [LARGE SCALE GENOMIC DNA]</scope>
    <source>
        <strain evidence="2">ATCC 38327</strain>
    </source>
</reference>
<dbReference type="SUPFAM" id="SSF50965">
    <property type="entry name" value="Galactose oxidase, central domain"/>
    <property type="match status" value="1"/>
</dbReference>
<dbReference type="InterPro" id="IPR015915">
    <property type="entry name" value="Kelch-typ_b-propeller"/>
</dbReference>
<protein>
    <submittedName>
        <fullName evidence="1">Uncharacterized protein</fullName>
    </submittedName>
</protein>
<dbReference type="AlphaFoldDB" id="A0A0L0S6P6"/>
<reference evidence="1 2" key="1">
    <citation type="submission" date="2009-11" db="EMBL/GenBank/DDBJ databases">
        <title>Annotation of Allomyces macrogynus ATCC 38327.</title>
        <authorList>
            <consortium name="The Broad Institute Genome Sequencing Platform"/>
            <person name="Russ C."/>
            <person name="Cuomo C."/>
            <person name="Burger G."/>
            <person name="Gray M.W."/>
            <person name="Holland P.W.H."/>
            <person name="King N."/>
            <person name="Lang F.B.F."/>
            <person name="Roger A.J."/>
            <person name="Ruiz-Trillo I."/>
            <person name="Young S.K."/>
            <person name="Zeng Q."/>
            <person name="Gargeya S."/>
            <person name="Fitzgerald M."/>
            <person name="Haas B."/>
            <person name="Abouelleil A."/>
            <person name="Alvarado L."/>
            <person name="Arachchi H.M."/>
            <person name="Berlin A."/>
            <person name="Chapman S.B."/>
            <person name="Gearin G."/>
            <person name="Goldberg J."/>
            <person name="Griggs A."/>
            <person name="Gujja S."/>
            <person name="Hansen M."/>
            <person name="Heiman D."/>
            <person name="Howarth C."/>
            <person name="Larimer J."/>
            <person name="Lui A."/>
            <person name="MacDonald P.J.P."/>
            <person name="McCowen C."/>
            <person name="Montmayeur A."/>
            <person name="Murphy C."/>
            <person name="Neiman D."/>
            <person name="Pearson M."/>
            <person name="Priest M."/>
            <person name="Roberts A."/>
            <person name="Saif S."/>
            <person name="Shea T."/>
            <person name="Sisk P."/>
            <person name="Stolte C."/>
            <person name="Sykes S."/>
            <person name="Wortman J."/>
            <person name="Nusbaum C."/>
            <person name="Birren B."/>
        </authorList>
    </citation>
    <scope>NUCLEOTIDE SEQUENCE [LARGE SCALE GENOMIC DNA]</scope>
    <source>
        <strain evidence="1 2">ATCC 38327</strain>
    </source>
</reference>
<dbReference type="PANTHER" id="PTHR23244:SF456">
    <property type="entry name" value="MULTIPLE EPIDERMAL GROWTH FACTOR-LIKE DOMAINS PROTEIN 8"/>
    <property type="match status" value="1"/>
</dbReference>